<name>A0A7X7R8M4_9RHOO</name>
<evidence type="ECO:0000313" key="6">
    <source>
        <dbReference type="Proteomes" id="UP000536534"/>
    </source>
</evidence>
<evidence type="ECO:0000313" key="5">
    <source>
        <dbReference type="EMBL" id="NLF54731.1"/>
    </source>
</evidence>
<keyword evidence="3" id="KW-0804">Transcription</keyword>
<proteinExistence type="predicted"/>
<sequence length="241" mass="27436">MNDIASATETSAPYEPKTLVEAAYKRLRRDIIEGVHPPGEKLRVEHLKDQYEVGAGTLREALQLLVTDALVVAQGQRGFRVAPISIADFEDITRTRVLLETEALRQSLARGDDAWEAALVASFHRLSRAEQKLSEGDLDTTEEWERRNRAFHETLIAACPSRWIRHFQNILYQQSERYRRLSLFRQPVARDVHAEHQALFEAALARDVTRATSILSEHILRTLDAVKRMPIDVLNGKPATH</sequence>
<dbReference type="PANTHER" id="PTHR43537:SF20">
    <property type="entry name" value="HTH-TYPE TRANSCRIPTIONAL REPRESSOR GLAR"/>
    <property type="match status" value="1"/>
</dbReference>
<dbReference type="OrthoDB" id="9799812at2"/>
<dbReference type="InterPro" id="IPR036388">
    <property type="entry name" value="WH-like_DNA-bd_sf"/>
</dbReference>
<dbReference type="InterPro" id="IPR008920">
    <property type="entry name" value="TF_FadR/GntR_C"/>
</dbReference>
<dbReference type="AlphaFoldDB" id="A0A7X7R8M4"/>
<dbReference type="SUPFAM" id="SSF46785">
    <property type="entry name" value="Winged helix' DNA-binding domain"/>
    <property type="match status" value="1"/>
</dbReference>
<protein>
    <submittedName>
        <fullName evidence="5">FCD domain-containing protein</fullName>
    </submittedName>
</protein>
<accession>A0A7X7R8M4</accession>
<evidence type="ECO:0000256" key="1">
    <source>
        <dbReference type="ARBA" id="ARBA00023015"/>
    </source>
</evidence>
<dbReference type="Gene3D" id="1.20.120.530">
    <property type="entry name" value="GntR ligand-binding domain-like"/>
    <property type="match status" value="1"/>
</dbReference>
<evidence type="ECO:0000259" key="4">
    <source>
        <dbReference type="PROSITE" id="PS50949"/>
    </source>
</evidence>
<dbReference type="Pfam" id="PF07729">
    <property type="entry name" value="FCD"/>
    <property type="match status" value="1"/>
</dbReference>
<dbReference type="Gene3D" id="1.10.10.10">
    <property type="entry name" value="Winged helix-like DNA-binding domain superfamily/Winged helix DNA-binding domain"/>
    <property type="match status" value="1"/>
</dbReference>
<dbReference type="PANTHER" id="PTHR43537">
    <property type="entry name" value="TRANSCRIPTIONAL REGULATOR, GNTR FAMILY"/>
    <property type="match status" value="1"/>
</dbReference>
<keyword evidence="2" id="KW-0238">DNA-binding</keyword>
<feature type="domain" description="HTH gntR-type" evidence="4">
    <location>
        <begin position="17"/>
        <end position="84"/>
    </location>
</feature>
<dbReference type="InterPro" id="IPR011711">
    <property type="entry name" value="GntR_C"/>
</dbReference>
<dbReference type="GO" id="GO:0003700">
    <property type="term" value="F:DNA-binding transcription factor activity"/>
    <property type="evidence" value="ECO:0007669"/>
    <property type="project" value="InterPro"/>
</dbReference>
<dbReference type="InterPro" id="IPR036390">
    <property type="entry name" value="WH_DNA-bd_sf"/>
</dbReference>
<dbReference type="Pfam" id="PF00392">
    <property type="entry name" value="GntR"/>
    <property type="match status" value="1"/>
</dbReference>
<dbReference type="GO" id="GO:0003677">
    <property type="term" value="F:DNA binding"/>
    <property type="evidence" value="ECO:0007669"/>
    <property type="project" value="UniProtKB-KW"/>
</dbReference>
<keyword evidence="1" id="KW-0805">Transcription regulation</keyword>
<reference evidence="5 6" key="1">
    <citation type="journal article" date="2020" name="Biotechnol. Biofuels">
        <title>New insights from the biogas microbiome by comprehensive genome-resolved metagenomics of nearly 1600 species originating from multiple anaerobic digesters.</title>
        <authorList>
            <person name="Campanaro S."/>
            <person name="Treu L."/>
            <person name="Rodriguez-R L.M."/>
            <person name="Kovalovszki A."/>
            <person name="Ziels R.M."/>
            <person name="Maus I."/>
            <person name="Zhu X."/>
            <person name="Kougias P.G."/>
            <person name="Basile A."/>
            <person name="Luo G."/>
            <person name="Schluter A."/>
            <person name="Konstantinidis K.T."/>
            <person name="Angelidaki I."/>
        </authorList>
    </citation>
    <scope>NUCLEOTIDE SEQUENCE [LARGE SCALE GENOMIC DNA]</scope>
    <source>
        <strain evidence="5">AS06rmzACSIP_256</strain>
    </source>
</reference>
<evidence type="ECO:0000256" key="2">
    <source>
        <dbReference type="ARBA" id="ARBA00023125"/>
    </source>
</evidence>
<evidence type="ECO:0000256" key="3">
    <source>
        <dbReference type="ARBA" id="ARBA00023163"/>
    </source>
</evidence>
<dbReference type="SMART" id="SM00895">
    <property type="entry name" value="FCD"/>
    <property type="match status" value="1"/>
</dbReference>
<dbReference type="EMBL" id="JAAYYV010000260">
    <property type="protein sequence ID" value="NLF54731.1"/>
    <property type="molecule type" value="Genomic_DNA"/>
</dbReference>
<dbReference type="Proteomes" id="UP000536534">
    <property type="component" value="Unassembled WGS sequence"/>
</dbReference>
<dbReference type="SMART" id="SM00345">
    <property type="entry name" value="HTH_GNTR"/>
    <property type="match status" value="1"/>
</dbReference>
<dbReference type="PROSITE" id="PS50949">
    <property type="entry name" value="HTH_GNTR"/>
    <property type="match status" value="1"/>
</dbReference>
<dbReference type="InterPro" id="IPR000524">
    <property type="entry name" value="Tscrpt_reg_HTH_GntR"/>
</dbReference>
<organism evidence="5 6">
    <name type="scientific">Thauera phenolivorans</name>
    <dbReference type="NCBI Taxonomy" id="1792543"/>
    <lineage>
        <taxon>Bacteria</taxon>
        <taxon>Pseudomonadati</taxon>
        <taxon>Pseudomonadota</taxon>
        <taxon>Betaproteobacteria</taxon>
        <taxon>Rhodocyclales</taxon>
        <taxon>Zoogloeaceae</taxon>
        <taxon>Thauera</taxon>
    </lineage>
</organism>
<gene>
    <name evidence="5" type="ORF">GX576_10130</name>
</gene>
<dbReference type="RefSeq" id="WP_068807264.1">
    <property type="nucleotide sequence ID" value="NZ_MBFM01000003.1"/>
</dbReference>
<dbReference type="SUPFAM" id="SSF48008">
    <property type="entry name" value="GntR ligand-binding domain-like"/>
    <property type="match status" value="1"/>
</dbReference>
<comment type="caution">
    <text evidence="5">The sequence shown here is derived from an EMBL/GenBank/DDBJ whole genome shotgun (WGS) entry which is preliminary data.</text>
</comment>